<dbReference type="InterPro" id="IPR050311">
    <property type="entry name" value="ORC1/CDC6"/>
</dbReference>
<evidence type="ECO:0000313" key="2">
    <source>
        <dbReference type="EMBL" id="CAD2221301.1"/>
    </source>
</evidence>
<reference evidence="2 3" key="1">
    <citation type="submission" date="2020-08" db="EMBL/GenBank/DDBJ databases">
        <authorList>
            <person name="Newling K."/>
            <person name="Davey J."/>
            <person name="Forrester S."/>
        </authorList>
    </citation>
    <scope>NUCLEOTIDE SEQUENCE [LARGE SCALE GENOMIC DNA]</scope>
    <source>
        <strain evidence="3">Crithidia deanei Carvalho (ATCC PRA-265)</strain>
    </source>
</reference>
<name>A0A7G2CQN0_9TRYP</name>
<dbReference type="GO" id="GO:0006270">
    <property type="term" value="P:DNA replication initiation"/>
    <property type="evidence" value="ECO:0007669"/>
    <property type="project" value="TreeGrafter"/>
</dbReference>
<accession>A0A7G2CQN0</accession>
<dbReference type="GO" id="GO:0033314">
    <property type="term" value="P:mitotic DNA replication checkpoint signaling"/>
    <property type="evidence" value="ECO:0007669"/>
    <property type="project" value="TreeGrafter"/>
</dbReference>
<dbReference type="VEuPathDB" id="TriTrypDB:ADEAN_000883300"/>
<feature type="compositionally biased region" description="Polar residues" evidence="1">
    <location>
        <begin position="380"/>
        <end position="393"/>
    </location>
</feature>
<dbReference type="EMBL" id="LR877164">
    <property type="protein sequence ID" value="CAD2221301.1"/>
    <property type="molecule type" value="Genomic_DNA"/>
</dbReference>
<organism evidence="2 3">
    <name type="scientific">Angomonas deanei</name>
    <dbReference type="NCBI Taxonomy" id="59799"/>
    <lineage>
        <taxon>Eukaryota</taxon>
        <taxon>Discoba</taxon>
        <taxon>Euglenozoa</taxon>
        <taxon>Kinetoplastea</taxon>
        <taxon>Metakinetoplastina</taxon>
        <taxon>Trypanosomatida</taxon>
        <taxon>Trypanosomatidae</taxon>
        <taxon>Strigomonadinae</taxon>
        <taxon>Angomonas</taxon>
    </lineage>
</organism>
<protein>
    <submittedName>
        <fullName evidence="2">Uncharacterized protein</fullName>
    </submittedName>
</protein>
<dbReference type="GO" id="GO:0005634">
    <property type="term" value="C:nucleus"/>
    <property type="evidence" value="ECO:0007669"/>
    <property type="project" value="TreeGrafter"/>
</dbReference>
<dbReference type="PANTHER" id="PTHR10763:SF26">
    <property type="entry name" value="CELL DIVISION CONTROL PROTEIN 6 HOMOLOG"/>
    <property type="match status" value="1"/>
</dbReference>
<gene>
    <name evidence="2" type="ORF">ADEAN_000883300</name>
</gene>
<dbReference type="GO" id="GO:0003688">
    <property type="term" value="F:DNA replication origin binding"/>
    <property type="evidence" value="ECO:0007669"/>
    <property type="project" value="TreeGrafter"/>
</dbReference>
<proteinExistence type="predicted"/>
<dbReference type="AlphaFoldDB" id="A0A7G2CQN0"/>
<evidence type="ECO:0000256" key="1">
    <source>
        <dbReference type="SAM" id="MobiDB-lite"/>
    </source>
</evidence>
<feature type="region of interest" description="Disordered" evidence="1">
    <location>
        <begin position="216"/>
        <end position="236"/>
    </location>
</feature>
<keyword evidence="3" id="KW-1185">Reference proteome</keyword>
<feature type="region of interest" description="Disordered" evidence="1">
    <location>
        <begin position="359"/>
        <end position="393"/>
    </location>
</feature>
<dbReference type="PANTHER" id="PTHR10763">
    <property type="entry name" value="CELL DIVISION CONTROL PROTEIN 6-RELATED"/>
    <property type="match status" value="1"/>
</dbReference>
<dbReference type="Proteomes" id="UP000515908">
    <property type="component" value="Chromosome 20"/>
</dbReference>
<sequence>MTAMRNLQKKASQNVYFHVVALDEVEYTGQGKEHVLAELSKLSFQTNPREYGFENHFLILVYISNHKDLVHVPSQLLTFLSFRTYTAAELKQICQRIVHHAVQQYEAEFGRKEGALYNLLQENGTRHQKGSRAVKKLPKIEISSTLMSLMCKKCEQLYSCDVRQLASMTRRVVYTAYKAKLTEVLSNTNAKGRSVAGKRNPSTAEQTLQQVVENYANNNNNSPVDSTRSSATIGSAARLSTDSAQSAARTAPPTFVATLTNSAQHIDPCGEEQALERIHELPEEAIVVLSCILVRAHKQQQQRQMLAKKPVGPLSATYKDVHQLYCHYKSSQYLPIPSKGSFANSICCLVELQVITGPTDHGQSGKRKKHETPREEATLTFKNTSHPETVEQY</sequence>
<dbReference type="OrthoDB" id="1926878at2759"/>
<evidence type="ECO:0000313" key="3">
    <source>
        <dbReference type="Proteomes" id="UP000515908"/>
    </source>
</evidence>